<feature type="domain" description="Response regulatory" evidence="8">
    <location>
        <begin position="1232"/>
        <end position="1352"/>
    </location>
</feature>
<evidence type="ECO:0000256" key="3">
    <source>
        <dbReference type="ARBA" id="ARBA00022553"/>
    </source>
</evidence>
<dbReference type="PANTHER" id="PTHR45339:SF1">
    <property type="entry name" value="HYBRID SIGNAL TRANSDUCTION HISTIDINE KINASE J"/>
    <property type="match status" value="1"/>
</dbReference>
<dbReference type="PRINTS" id="PR00344">
    <property type="entry name" value="BCTRLSENSOR"/>
</dbReference>
<keyword evidence="6" id="KW-0175">Coiled coil</keyword>
<keyword evidence="3 5" id="KW-0597">Phosphoprotein</keyword>
<dbReference type="Pfam" id="PF00072">
    <property type="entry name" value="Response_reg"/>
    <property type="match status" value="2"/>
</dbReference>
<dbReference type="SMART" id="SM00448">
    <property type="entry name" value="REC"/>
    <property type="match status" value="2"/>
</dbReference>
<sequence length="1503" mass="173118">MINKDVNQQSWIEKSNAIIDSIADEFDCVCYVDLAKNLDEDDVDIFHASQFLVARVPALRGERNLRKRFKLICDNFVCSEDRDDFRERTRREVIAQNLEKATQYIVPFRCELDGAEVYFQMNFFADRDKSGMLKGFTLRLRNVDRDIRSKQRYELERHLNENIVMKFGEKVESVFVFNPTKKTFRTLYCKDELKGLFPAEGKLNGIGGLIVMDVIHPADREMMMKGLDINNVLDRLSRERNFRYLFRDIALGYARWYEARVMRFDIGDDNEFLVGFVNKNDEVINKKINEKVSEEFANIDLINLEENIIQVVRRSKYYNGVKEKDIIPFEVGFKNASAFVHEEFREQWNEFGSIENLKRIFATTDSREIVFKHLTGDGSYFWCRNVFRVLDRIDGVPVTLVMTASVVDRDQSERLSLNEKLVQQKKELEINLSIIDVLASEYSSVMYVNLMTKEVIPYSMNELSQRYYETMIKKGALYNEVYLSFVKDFVYDADKPKMFEAGELNNIKAYLKNNKTYVTLFRSNVAGQIRYSEMKFVKVDDENEEPTAMVVAFANRDDEVSARFVHEKIMAEYEAILLCDLSNDTAREILPSKNVDFGNEQERNTCSYRASRMVQIVDSEYKEEWMRLASPQYIQRLLAYDDRRELLFKASIFKNPWISFVMQVVERRNGVATLVIMTFAAVDKKRAERIQLNKKIAEQKVELERNISIIEALSSEYTSVYYINLETEEITPYSMNKATANSFGETFKRNVKYSAAYSVYVDKFVSGIYKNRMLQAGAIKNIREQLATQKSFNTMYVNFLNRYCEMKFVKVGDSDHPKFAALGFADKDDELRKEIQQQAVIQGLAEDFDLVCYIDTVSMHENVYRCTDVFLRLFPNWNEIQGFANRIDAIVEKFVCEEDREGFCKATRREIVLENLKNKNAYYVNFKANVFGHVEYWQIKFVLTATNPVQIVAGFHSVDEETRKQKKDQEALERALQMANSASRAKTTFLNNMSHDIRTPMNAIIGFTGLAAEHIDNKEQVADYLSKIGQSSEHLLALINDVLDMSRIESGKMNITARPERLSDIIHTLKGIVLSDVRNRKQQFFVELENVHNEMIFCDKLRLNQVLLNVVSNAIKYTPKNGLITMNVKELPAESGYGVYEFLVKDNGIGMSEAFLKQIFDPFTRVNSSTVSGIQGTGLGMSITKNIIDMMGGTIKVSSEENFGTEVLMTFKFKLCEDSESTLETGKFKGLHCLVVNDRPNICRTVDASLKGEGLRYDFCTSDAGALECVEKSRTAKDDYQLILIDWNVQEMRGIQISRKIRKVLGPKTPIVVLTSYDWLDIEKEALEAGVTSFFAKPLFPSDLRRMLEKFCGNSSEISLESDSALKMLSNQPQTYDFTGRKVMLVEDNELNREIATEILEDRGIEVTAMERGDLAVEKLKYSSVKYDAILMDIQMPGIDGYEAARRIRNLENREVANVPIIAMTANAFEEDKRAALESGMNDHVAKPVDVNVLCATLARFFK</sequence>
<dbReference type="EMBL" id="UHJL01000002">
    <property type="protein sequence ID" value="SUQ24378.1"/>
    <property type="molecule type" value="Genomic_DNA"/>
</dbReference>
<feature type="modified residue" description="4-aspartylphosphate" evidence="5">
    <location>
        <position position="1286"/>
    </location>
</feature>
<evidence type="ECO:0000313" key="10">
    <source>
        <dbReference type="Proteomes" id="UP000255423"/>
    </source>
</evidence>
<feature type="domain" description="Histidine kinase" evidence="7">
    <location>
        <begin position="992"/>
        <end position="1215"/>
    </location>
</feature>
<feature type="modified residue" description="4-aspartylphosphate" evidence="5">
    <location>
        <position position="1433"/>
    </location>
</feature>
<dbReference type="Pfam" id="PF00512">
    <property type="entry name" value="HisKA"/>
    <property type="match status" value="1"/>
</dbReference>
<dbReference type="SUPFAM" id="SSF47384">
    <property type="entry name" value="Homodimeric domain of signal transducing histidine kinase"/>
    <property type="match status" value="1"/>
</dbReference>
<dbReference type="GO" id="GO:0000155">
    <property type="term" value="F:phosphorelay sensor kinase activity"/>
    <property type="evidence" value="ECO:0007669"/>
    <property type="project" value="InterPro"/>
</dbReference>
<dbReference type="Gene3D" id="1.10.287.130">
    <property type="match status" value="1"/>
</dbReference>
<evidence type="ECO:0000259" key="8">
    <source>
        <dbReference type="PROSITE" id="PS50110"/>
    </source>
</evidence>
<feature type="coiled-coil region" evidence="6">
    <location>
        <begin position="682"/>
        <end position="713"/>
    </location>
</feature>
<dbReference type="InterPro" id="IPR003661">
    <property type="entry name" value="HisK_dim/P_dom"/>
</dbReference>
<dbReference type="CDD" id="cd17546">
    <property type="entry name" value="REC_hyHK_CKI1_RcsC-like"/>
    <property type="match status" value="2"/>
</dbReference>
<gene>
    <name evidence="9" type="ORF">SAMN05661053_1778</name>
</gene>
<dbReference type="PROSITE" id="PS50109">
    <property type="entry name" value="HIS_KIN"/>
    <property type="match status" value="1"/>
</dbReference>
<dbReference type="CDD" id="cd00082">
    <property type="entry name" value="HisKA"/>
    <property type="match status" value="1"/>
</dbReference>
<organism evidence="9 10">
    <name type="scientific">Fibrobacter succinogenes</name>
    <name type="common">Bacteroides succinogenes</name>
    <dbReference type="NCBI Taxonomy" id="833"/>
    <lineage>
        <taxon>Bacteria</taxon>
        <taxon>Pseudomonadati</taxon>
        <taxon>Fibrobacterota</taxon>
        <taxon>Fibrobacteria</taxon>
        <taxon>Fibrobacterales</taxon>
        <taxon>Fibrobacteraceae</taxon>
        <taxon>Fibrobacter</taxon>
    </lineage>
</organism>
<evidence type="ECO:0000256" key="6">
    <source>
        <dbReference type="SAM" id="Coils"/>
    </source>
</evidence>
<dbReference type="Pfam" id="PF02518">
    <property type="entry name" value="HATPase_c"/>
    <property type="match status" value="1"/>
</dbReference>
<comment type="catalytic activity">
    <reaction evidence="1">
        <text>ATP + protein L-histidine = ADP + protein N-phospho-L-histidine.</text>
        <dbReference type="EC" id="2.7.13.3"/>
    </reaction>
</comment>
<evidence type="ECO:0000256" key="4">
    <source>
        <dbReference type="ARBA" id="ARBA00023012"/>
    </source>
</evidence>
<dbReference type="EC" id="2.7.13.3" evidence="2"/>
<dbReference type="InterPro" id="IPR001789">
    <property type="entry name" value="Sig_transdc_resp-reg_receiver"/>
</dbReference>
<dbReference type="InterPro" id="IPR011006">
    <property type="entry name" value="CheY-like_superfamily"/>
</dbReference>
<evidence type="ECO:0000313" key="9">
    <source>
        <dbReference type="EMBL" id="SUQ24378.1"/>
    </source>
</evidence>
<dbReference type="InterPro" id="IPR005467">
    <property type="entry name" value="His_kinase_dom"/>
</dbReference>
<dbReference type="InterPro" id="IPR036097">
    <property type="entry name" value="HisK_dim/P_sf"/>
</dbReference>
<evidence type="ECO:0000256" key="2">
    <source>
        <dbReference type="ARBA" id="ARBA00012438"/>
    </source>
</evidence>
<keyword evidence="4" id="KW-0902">Two-component regulatory system</keyword>
<feature type="domain" description="Response regulatory" evidence="8">
    <location>
        <begin position="1382"/>
        <end position="1502"/>
    </location>
</feature>
<dbReference type="InterPro" id="IPR004358">
    <property type="entry name" value="Sig_transdc_His_kin-like_C"/>
</dbReference>
<protein>
    <recommendedName>
        <fullName evidence="2">histidine kinase</fullName>
        <ecNumber evidence="2">2.7.13.3</ecNumber>
    </recommendedName>
</protein>
<evidence type="ECO:0000259" key="7">
    <source>
        <dbReference type="PROSITE" id="PS50109"/>
    </source>
</evidence>
<name>A0A380S6L8_FIBSU</name>
<accession>A0A380S6L8</accession>
<dbReference type="SUPFAM" id="SSF52172">
    <property type="entry name" value="CheY-like"/>
    <property type="match status" value="2"/>
</dbReference>
<dbReference type="PROSITE" id="PS50110">
    <property type="entry name" value="RESPONSE_REGULATORY"/>
    <property type="match status" value="2"/>
</dbReference>
<dbReference type="InterPro" id="IPR003594">
    <property type="entry name" value="HATPase_dom"/>
</dbReference>
<dbReference type="PANTHER" id="PTHR45339">
    <property type="entry name" value="HYBRID SIGNAL TRANSDUCTION HISTIDINE KINASE J"/>
    <property type="match status" value="1"/>
</dbReference>
<dbReference type="SMART" id="SM00387">
    <property type="entry name" value="HATPase_c"/>
    <property type="match status" value="1"/>
</dbReference>
<dbReference type="Proteomes" id="UP000255423">
    <property type="component" value="Unassembled WGS sequence"/>
</dbReference>
<dbReference type="Gene3D" id="3.40.50.2300">
    <property type="match status" value="2"/>
</dbReference>
<proteinExistence type="predicted"/>
<evidence type="ECO:0000256" key="1">
    <source>
        <dbReference type="ARBA" id="ARBA00000085"/>
    </source>
</evidence>
<dbReference type="Gene3D" id="3.30.565.10">
    <property type="entry name" value="Histidine kinase-like ATPase, C-terminal domain"/>
    <property type="match status" value="1"/>
</dbReference>
<dbReference type="RefSeq" id="WP_109572886.1">
    <property type="nucleotide sequence ID" value="NZ_UHJL01000002.1"/>
</dbReference>
<reference evidence="9 10" key="1">
    <citation type="submission" date="2017-08" db="EMBL/GenBank/DDBJ databases">
        <authorList>
            <person name="de Groot N.N."/>
        </authorList>
    </citation>
    <scope>NUCLEOTIDE SEQUENCE [LARGE SCALE GENOMIC DNA]</scope>
    <source>
        <strain evidence="9 10">HM2</strain>
    </source>
</reference>
<evidence type="ECO:0000256" key="5">
    <source>
        <dbReference type="PROSITE-ProRule" id="PRU00169"/>
    </source>
</evidence>
<dbReference type="SMART" id="SM00388">
    <property type="entry name" value="HisKA"/>
    <property type="match status" value="1"/>
</dbReference>
<dbReference type="SUPFAM" id="SSF55874">
    <property type="entry name" value="ATPase domain of HSP90 chaperone/DNA topoisomerase II/histidine kinase"/>
    <property type="match status" value="1"/>
</dbReference>
<dbReference type="InterPro" id="IPR036890">
    <property type="entry name" value="HATPase_C_sf"/>
</dbReference>